<keyword evidence="1" id="KW-0472">Membrane</keyword>
<comment type="caution">
    <text evidence="2">The sequence shown here is derived from an EMBL/GenBank/DDBJ whole genome shotgun (WGS) entry which is preliminary data.</text>
</comment>
<keyword evidence="1" id="KW-0812">Transmembrane</keyword>
<dbReference type="Proteomes" id="UP000480185">
    <property type="component" value="Unassembled WGS sequence"/>
</dbReference>
<protein>
    <submittedName>
        <fullName evidence="2">Uncharacterized protein</fullName>
    </submittedName>
</protein>
<feature type="transmembrane region" description="Helical" evidence="1">
    <location>
        <begin position="109"/>
        <end position="130"/>
    </location>
</feature>
<keyword evidence="3" id="KW-1185">Reference proteome</keyword>
<evidence type="ECO:0000313" key="3">
    <source>
        <dbReference type="Proteomes" id="UP000480185"/>
    </source>
</evidence>
<sequence>MKRFLYYLIWTLVIGGAIYLGNNYQLALEEQSETTFNIIPVLIFATIFPLLVGILLRLPKLIIDIKEKRPWTFDWVKGLAIVLPALYITILPLLSYTSVGMNLPFANEVIFFGNSLYTTTAGIVAGYVLLDSFVK</sequence>
<name>A0A6G1X820_9BACI</name>
<evidence type="ECO:0000313" key="2">
    <source>
        <dbReference type="EMBL" id="MRG87151.1"/>
    </source>
</evidence>
<dbReference type="EMBL" id="WJNH01000007">
    <property type="protein sequence ID" value="MRG87151.1"/>
    <property type="molecule type" value="Genomic_DNA"/>
</dbReference>
<feature type="transmembrane region" description="Helical" evidence="1">
    <location>
        <begin position="79"/>
        <end position="97"/>
    </location>
</feature>
<reference evidence="2 3" key="1">
    <citation type="submission" date="2019-11" db="EMBL/GenBank/DDBJ databases">
        <authorList>
            <person name="Li J."/>
        </authorList>
    </citation>
    <scope>NUCLEOTIDE SEQUENCE [LARGE SCALE GENOMIC DNA]</scope>
    <source>
        <strain evidence="2 3">J4</strain>
    </source>
</reference>
<proteinExistence type="predicted"/>
<organism evidence="2 3">
    <name type="scientific">Salinibacillus xinjiangensis</name>
    <dbReference type="NCBI Taxonomy" id="1229268"/>
    <lineage>
        <taxon>Bacteria</taxon>
        <taxon>Bacillati</taxon>
        <taxon>Bacillota</taxon>
        <taxon>Bacilli</taxon>
        <taxon>Bacillales</taxon>
        <taxon>Bacillaceae</taxon>
        <taxon>Salinibacillus</taxon>
    </lineage>
</organism>
<evidence type="ECO:0000256" key="1">
    <source>
        <dbReference type="SAM" id="Phobius"/>
    </source>
</evidence>
<dbReference type="AlphaFoldDB" id="A0A6G1X820"/>
<feature type="transmembrane region" description="Helical" evidence="1">
    <location>
        <begin position="38"/>
        <end position="58"/>
    </location>
</feature>
<accession>A0A6G1X820</accession>
<gene>
    <name evidence="2" type="ORF">GH754_12610</name>
</gene>
<keyword evidence="1" id="KW-1133">Transmembrane helix</keyword>
<feature type="transmembrane region" description="Helical" evidence="1">
    <location>
        <begin position="7"/>
        <end position="26"/>
    </location>
</feature>